<dbReference type="SMART" id="SM00421">
    <property type="entry name" value="HTH_LUXR"/>
    <property type="match status" value="1"/>
</dbReference>
<dbReference type="PROSITE" id="PS50043">
    <property type="entry name" value="HTH_LUXR_2"/>
    <property type="match status" value="1"/>
</dbReference>
<dbReference type="InterPro" id="IPR039420">
    <property type="entry name" value="WalR-like"/>
</dbReference>
<dbReference type="SUPFAM" id="SSF46894">
    <property type="entry name" value="C-terminal effector domain of the bipartite response regulators"/>
    <property type="match status" value="1"/>
</dbReference>
<dbReference type="InterPro" id="IPR001789">
    <property type="entry name" value="Sig_transdc_resp-reg_receiver"/>
</dbReference>
<comment type="caution">
    <text evidence="6">The sequence shown here is derived from an EMBL/GenBank/DDBJ whole genome shotgun (WGS) entry which is preliminary data.</text>
</comment>
<dbReference type="PROSITE" id="PS50110">
    <property type="entry name" value="RESPONSE_REGULATORY"/>
    <property type="match status" value="1"/>
</dbReference>
<accession>A0ABS1R1J9</accession>
<feature type="domain" description="HTH luxR-type" evidence="4">
    <location>
        <begin position="148"/>
        <end position="213"/>
    </location>
</feature>
<feature type="domain" description="Response regulatory" evidence="5">
    <location>
        <begin position="6"/>
        <end position="122"/>
    </location>
</feature>
<dbReference type="PANTHER" id="PTHR43214">
    <property type="entry name" value="TWO-COMPONENT RESPONSE REGULATOR"/>
    <property type="match status" value="1"/>
</dbReference>
<keyword evidence="1 3" id="KW-0597">Phosphoprotein</keyword>
<dbReference type="Pfam" id="PF00196">
    <property type="entry name" value="GerE"/>
    <property type="match status" value="1"/>
</dbReference>
<organism evidence="6 7">
    <name type="scientific">Sphingobacterium faecale</name>
    <dbReference type="NCBI Taxonomy" id="2803775"/>
    <lineage>
        <taxon>Bacteria</taxon>
        <taxon>Pseudomonadati</taxon>
        <taxon>Bacteroidota</taxon>
        <taxon>Sphingobacteriia</taxon>
        <taxon>Sphingobacteriales</taxon>
        <taxon>Sphingobacteriaceae</taxon>
        <taxon>Sphingobacterium</taxon>
    </lineage>
</organism>
<dbReference type="SUPFAM" id="SSF52172">
    <property type="entry name" value="CheY-like"/>
    <property type="match status" value="1"/>
</dbReference>
<dbReference type="InterPro" id="IPR058245">
    <property type="entry name" value="NreC/VraR/RcsB-like_REC"/>
</dbReference>
<name>A0ABS1R1J9_9SPHI</name>
<dbReference type="PRINTS" id="PR00038">
    <property type="entry name" value="HTHLUXR"/>
</dbReference>
<dbReference type="CDD" id="cd17535">
    <property type="entry name" value="REC_NarL-like"/>
    <property type="match status" value="1"/>
</dbReference>
<proteinExistence type="predicted"/>
<dbReference type="InterPro" id="IPR011006">
    <property type="entry name" value="CheY-like_superfamily"/>
</dbReference>
<evidence type="ECO:0000256" key="1">
    <source>
        <dbReference type="ARBA" id="ARBA00022553"/>
    </source>
</evidence>
<evidence type="ECO:0000313" key="7">
    <source>
        <dbReference type="Proteomes" id="UP000625283"/>
    </source>
</evidence>
<dbReference type="Pfam" id="PF00072">
    <property type="entry name" value="Response_reg"/>
    <property type="match status" value="1"/>
</dbReference>
<keyword evidence="7" id="KW-1185">Reference proteome</keyword>
<dbReference type="Gene3D" id="3.40.50.2300">
    <property type="match status" value="1"/>
</dbReference>
<dbReference type="RefSeq" id="WP_202102210.1">
    <property type="nucleotide sequence ID" value="NZ_JAERTY010000003.1"/>
</dbReference>
<sequence>MVNRIKVSIVEDEGIIRSGIVELLDSTEEFECLGDYPHAEAVLDDISKNIPDIIIMDIQLPGMSGIECIVKLKQKYPEIQFLMFTIYEDSDHVYEAIKAGASGYLLKSACNRNILNALTELYHGGSPMNAQIARKLVSAFQKQTLQPKLTADYYISPRESEVLNLLAKGFLYKEIADQLFISVGTVKQHIHKIYDKLHVQNRTEALNKYFNNM</sequence>
<evidence type="ECO:0000259" key="4">
    <source>
        <dbReference type="PROSITE" id="PS50043"/>
    </source>
</evidence>
<dbReference type="Proteomes" id="UP000625283">
    <property type="component" value="Unassembled WGS sequence"/>
</dbReference>
<evidence type="ECO:0000313" key="6">
    <source>
        <dbReference type="EMBL" id="MBL1408449.1"/>
    </source>
</evidence>
<gene>
    <name evidence="6" type="ORF">JKG61_06760</name>
</gene>
<evidence type="ECO:0000259" key="5">
    <source>
        <dbReference type="PROSITE" id="PS50110"/>
    </source>
</evidence>
<dbReference type="InterPro" id="IPR000792">
    <property type="entry name" value="Tscrpt_reg_LuxR_C"/>
</dbReference>
<reference evidence="6 7" key="1">
    <citation type="submission" date="2021-01" db="EMBL/GenBank/DDBJ databases">
        <title>C459-1 draft genome sequence.</title>
        <authorList>
            <person name="Zhang X.-F."/>
        </authorList>
    </citation>
    <scope>NUCLEOTIDE SEQUENCE [LARGE SCALE GENOMIC DNA]</scope>
    <source>
        <strain evidence="7">C459-1</strain>
    </source>
</reference>
<dbReference type="CDD" id="cd06170">
    <property type="entry name" value="LuxR_C_like"/>
    <property type="match status" value="1"/>
</dbReference>
<evidence type="ECO:0000256" key="3">
    <source>
        <dbReference type="PROSITE-ProRule" id="PRU00169"/>
    </source>
</evidence>
<feature type="modified residue" description="4-aspartylphosphate" evidence="3">
    <location>
        <position position="57"/>
    </location>
</feature>
<protein>
    <submittedName>
        <fullName evidence="6">Response regulator transcription factor</fullName>
    </submittedName>
</protein>
<dbReference type="SMART" id="SM00448">
    <property type="entry name" value="REC"/>
    <property type="match status" value="1"/>
</dbReference>
<dbReference type="PANTHER" id="PTHR43214:SF43">
    <property type="entry name" value="TWO-COMPONENT RESPONSE REGULATOR"/>
    <property type="match status" value="1"/>
</dbReference>
<evidence type="ECO:0000256" key="2">
    <source>
        <dbReference type="ARBA" id="ARBA00023125"/>
    </source>
</evidence>
<dbReference type="EMBL" id="JAERTY010000003">
    <property type="protein sequence ID" value="MBL1408449.1"/>
    <property type="molecule type" value="Genomic_DNA"/>
</dbReference>
<dbReference type="InterPro" id="IPR016032">
    <property type="entry name" value="Sig_transdc_resp-reg_C-effctor"/>
</dbReference>
<keyword evidence="2" id="KW-0238">DNA-binding</keyword>